<dbReference type="KEGG" id="nio:NITINOP_2717"/>
<dbReference type="PANTHER" id="PTHR12215">
    <property type="entry name" value="PHOSPHOPANTETHEINE TRANSFERASE"/>
    <property type="match status" value="1"/>
</dbReference>
<proteinExistence type="inferred from homology"/>
<evidence type="ECO:0000256" key="2">
    <source>
        <dbReference type="ARBA" id="ARBA00022679"/>
    </source>
</evidence>
<evidence type="ECO:0000256" key="1">
    <source>
        <dbReference type="ARBA" id="ARBA00010990"/>
    </source>
</evidence>
<dbReference type="GO" id="GO:0000287">
    <property type="term" value="F:magnesium ion binding"/>
    <property type="evidence" value="ECO:0007669"/>
    <property type="project" value="InterPro"/>
</dbReference>
<dbReference type="GO" id="GO:0019878">
    <property type="term" value="P:lysine biosynthetic process via aminoadipic acid"/>
    <property type="evidence" value="ECO:0007669"/>
    <property type="project" value="TreeGrafter"/>
</dbReference>
<keyword evidence="5" id="KW-1185">Reference proteome</keyword>
<dbReference type="EMBL" id="LN885086">
    <property type="protein sequence ID" value="CUQ67689.1"/>
    <property type="molecule type" value="Genomic_DNA"/>
</dbReference>
<dbReference type="SUPFAM" id="SSF56214">
    <property type="entry name" value="4'-phosphopantetheinyl transferase"/>
    <property type="match status" value="2"/>
</dbReference>
<dbReference type="Pfam" id="PF01648">
    <property type="entry name" value="ACPS"/>
    <property type="match status" value="1"/>
</dbReference>
<dbReference type="RefSeq" id="WP_158023410.1">
    <property type="nucleotide sequence ID" value="NZ_LN885086.1"/>
</dbReference>
<organism evidence="4 5">
    <name type="scientific">Candidatus Nitrospira inopinata</name>
    <dbReference type="NCBI Taxonomy" id="1715989"/>
    <lineage>
        <taxon>Bacteria</taxon>
        <taxon>Pseudomonadati</taxon>
        <taxon>Nitrospirota</taxon>
        <taxon>Nitrospiria</taxon>
        <taxon>Nitrospirales</taxon>
        <taxon>Nitrospiraceae</taxon>
        <taxon>Nitrospira</taxon>
    </lineage>
</organism>
<dbReference type="InterPro" id="IPR008278">
    <property type="entry name" value="4-PPantetheinyl_Trfase_dom"/>
</dbReference>
<dbReference type="STRING" id="1715989.NITINOP_2717"/>
<dbReference type="Proteomes" id="UP000066284">
    <property type="component" value="Chromosome 1"/>
</dbReference>
<dbReference type="PANTHER" id="PTHR12215:SF10">
    <property type="entry name" value="L-AMINOADIPATE-SEMIALDEHYDE DEHYDROGENASE-PHOSPHOPANTETHEINYL TRANSFERASE"/>
    <property type="match status" value="1"/>
</dbReference>
<evidence type="ECO:0000313" key="5">
    <source>
        <dbReference type="Proteomes" id="UP000066284"/>
    </source>
</evidence>
<feature type="domain" description="4'-phosphopantetheinyl transferase" evidence="3">
    <location>
        <begin position="144"/>
        <end position="224"/>
    </location>
</feature>
<gene>
    <name evidence="4" type="ORF">NITINOP_2717</name>
</gene>
<dbReference type="AlphaFoldDB" id="A0A0S4KWC2"/>
<evidence type="ECO:0000313" key="4">
    <source>
        <dbReference type="EMBL" id="CUQ67689.1"/>
    </source>
</evidence>
<dbReference type="InterPro" id="IPR050559">
    <property type="entry name" value="P-Pant_transferase_sf"/>
</dbReference>
<dbReference type="EC" id="2.7.8.-" evidence="4"/>
<evidence type="ECO:0000259" key="3">
    <source>
        <dbReference type="Pfam" id="PF01648"/>
    </source>
</evidence>
<dbReference type="InterPro" id="IPR037143">
    <property type="entry name" value="4-PPantetheinyl_Trfase_dom_sf"/>
</dbReference>
<dbReference type="Gene3D" id="3.90.470.20">
    <property type="entry name" value="4'-phosphopantetheinyl transferase domain"/>
    <property type="match status" value="2"/>
</dbReference>
<accession>A0A0S4KWC2</accession>
<comment type="similarity">
    <text evidence="1">Belongs to the P-Pant transferase superfamily. Gsp/Sfp/HetI/AcpT family.</text>
</comment>
<sequence length="277" mass="31124">MPDGVLQWEGLPGSDDRPLRFHRVRLGGDDGPLFLDRIAHAEVHVWGFTLDLGEEEISLARSTLSDEERARADRFVSDLHRRWFIAAHAGLWKLLNRYRPCHADLKIERAATGKPYLRDTPSLRFSLTHSHERALVAVAWDRDVGVDLEKVRPEVDVLTLARRFLSKHDQDFIERGEPAGMHERFLMTWVAREAVAKVDGTGIKFPLHRDHLALAEAEDGTARWVMQSAGTAQGPETVGSVRFLSLDPGWVGAVSAEGTDWTVVYCCDTDDGVRRGT</sequence>
<protein>
    <submittedName>
        <fullName evidence="4">Putative 4'-phosphopantetheinyl transferase HetI</fullName>
        <ecNumber evidence="4">2.7.8.-</ecNumber>
    </submittedName>
</protein>
<reference evidence="5" key="1">
    <citation type="submission" date="2015-09" db="EMBL/GenBank/DDBJ databases">
        <authorList>
            <person name="Daims H."/>
        </authorList>
    </citation>
    <scope>NUCLEOTIDE SEQUENCE [LARGE SCALE GENOMIC DNA]</scope>
</reference>
<keyword evidence="2 4" id="KW-0808">Transferase</keyword>
<dbReference type="GO" id="GO:0005829">
    <property type="term" value="C:cytosol"/>
    <property type="evidence" value="ECO:0007669"/>
    <property type="project" value="TreeGrafter"/>
</dbReference>
<name>A0A0S4KWC2_9BACT</name>
<dbReference type="GO" id="GO:0008897">
    <property type="term" value="F:holo-[acyl-carrier-protein] synthase activity"/>
    <property type="evidence" value="ECO:0007669"/>
    <property type="project" value="InterPro"/>
</dbReference>
<dbReference type="OrthoDB" id="9808281at2"/>